<reference evidence="3 4" key="1">
    <citation type="submission" date="2018-11" db="EMBL/GenBank/DDBJ databases">
        <authorList>
            <consortium name="Pathogen Informatics"/>
        </authorList>
    </citation>
    <scope>NUCLEOTIDE SEQUENCE [LARGE SCALE GENOMIC DNA]</scope>
</reference>
<dbReference type="SUPFAM" id="SSF52540">
    <property type="entry name" value="P-loop containing nucleoside triphosphate hydrolases"/>
    <property type="match status" value="1"/>
</dbReference>
<dbReference type="Gene3D" id="3.40.50.300">
    <property type="entry name" value="P-loop containing nucleotide triphosphate hydrolases"/>
    <property type="match status" value="1"/>
</dbReference>
<dbReference type="AlphaFoldDB" id="A0A3P6V6W3"/>
<dbReference type="EMBL" id="UYRU01044858">
    <property type="protein sequence ID" value="VDK87948.1"/>
    <property type="molecule type" value="Genomic_DNA"/>
</dbReference>
<dbReference type="PROSITE" id="PS51719">
    <property type="entry name" value="G_SEPTIN"/>
    <property type="match status" value="1"/>
</dbReference>
<dbReference type="Proteomes" id="UP000281553">
    <property type="component" value="Unassembled WGS sequence"/>
</dbReference>
<feature type="compositionally biased region" description="Polar residues" evidence="1">
    <location>
        <begin position="44"/>
        <end position="54"/>
    </location>
</feature>
<name>A0A3P6V6W3_DIBLA</name>
<dbReference type="GO" id="GO:0005525">
    <property type="term" value="F:GTP binding"/>
    <property type="evidence" value="ECO:0007669"/>
    <property type="project" value="InterPro"/>
</dbReference>
<organism evidence="3 4">
    <name type="scientific">Dibothriocephalus latus</name>
    <name type="common">Fish tapeworm</name>
    <name type="synonym">Diphyllobothrium latum</name>
    <dbReference type="NCBI Taxonomy" id="60516"/>
    <lineage>
        <taxon>Eukaryota</taxon>
        <taxon>Metazoa</taxon>
        <taxon>Spiralia</taxon>
        <taxon>Lophotrochozoa</taxon>
        <taxon>Platyhelminthes</taxon>
        <taxon>Cestoda</taxon>
        <taxon>Eucestoda</taxon>
        <taxon>Diphyllobothriidea</taxon>
        <taxon>Diphyllobothriidae</taxon>
        <taxon>Dibothriocephalus</taxon>
    </lineage>
</organism>
<evidence type="ECO:0000259" key="2">
    <source>
        <dbReference type="PROSITE" id="PS51719"/>
    </source>
</evidence>
<proteinExistence type="predicted"/>
<evidence type="ECO:0000313" key="4">
    <source>
        <dbReference type="Proteomes" id="UP000281553"/>
    </source>
</evidence>
<dbReference type="OrthoDB" id="416553at2759"/>
<keyword evidence="4" id="KW-1185">Reference proteome</keyword>
<evidence type="ECO:0000256" key="1">
    <source>
        <dbReference type="SAM" id="MobiDB-lite"/>
    </source>
</evidence>
<dbReference type="InterPro" id="IPR027417">
    <property type="entry name" value="P-loop_NTPase"/>
</dbReference>
<gene>
    <name evidence="3" type="ORF">DILT_LOCUS4117</name>
</gene>
<feature type="region of interest" description="Disordered" evidence="1">
    <location>
        <begin position="1"/>
        <end position="72"/>
    </location>
</feature>
<dbReference type="Pfam" id="PF00735">
    <property type="entry name" value="Septin"/>
    <property type="match status" value="1"/>
</dbReference>
<protein>
    <recommendedName>
        <fullName evidence="2">Septin-type G domain-containing protein</fullName>
    </recommendedName>
</protein>
<feature type="domain" description="Septin-type G" evidence="2">
    <location>
        <begin position="100"/>
        <end position="256"/>
    </location>
</feature>
<sequence length="256" mass="28221">MNKVMFPRTDLNQRVSPHTRLGKDTTSSNPEAPKDSPNRAINEIHNSSYSTAGVAQNAKENSETGELSSKQSPVKINIWKQSNVGFSALPTQINRKANQKGFTFNILIVGASGLGKSTFLNSLFMTDIYNDIYAGPSVRFYRDRTTSPVASATFELMENNVSLGMTVIDTPGFAESLDNSACWEPILNEIDRRNAAFMDAELNINRNISGCGSHGRLGVFPEQLVHACFYFIEPTGHGLRMVDLKAMHHLCDKVST</sequence>
<dbReference type="InterPro" id="IPR030379">
    <property type="entry name" value="G_SEPTIN_dom"/>
</dbReference>
<evidence type="ECO:0000313" key="3">
    <source>
        <dbReference type="EMBL" id="VDK87948.1"/>
    </source>
</evidence>
<accession>A0A3P6V6W3</accession>
<dbReference type="PANTHER" id="PTHR18884">
    <property type="entry name" value="SEPTIN"/>
    <property type="match status" value="1"/>
</dbReference>